<dbReference type="InterPro" id="IPR001867">
    <property type="entry name" value="OmpR/PhoB-type_DNA-bd"/>
</dbReference>
<accession>A0A5R8PJI7</accession>
<dbReference type="Gene3D" id="3.40.50.300">
    <property type="entry name" value="P-loop containing nucleotide triphosphate hydrolases"/>
    <property type="match status" value="1"/>
</dbReference>
<dbReference type="GO" id="GO:0003677">
    <property type="term" value="F:DNA binding"/>
    <property type="evidence" value="ECO:0007669"/>
    <property type="project" value="UniProtKB-UniRule"/>
</dbReference>
<dbReference type="InterPro" id="IPR003593">
    <property type="entry name" value="AAA+_ATPase"/>
</dbReference>
<feature type="DNA-binding region" description="OmpR/PhoB-type" evidence="3">
    <location>
        <begin position="10"/>
        <end position="109"/>
    </location>
</feature>
<dbReference type="GO" id="GO:0000160">
    <property type="term" value="P:phosphorelay signal transduction system"/>
    <property type="evidence" value="ECO:0007669"/>
    <property type="project" value="InterPro"/>
</dbReference>
<proteinExistence type="inferred from homology"/>
<comment type="similarity">
    <text evidence="1">Belongs to the AfsR/DnrI/RedD regulatory family.</text>
</comment>
<dbReference type="Gene3D" id="1.25.40.10">
    <property type="entry name" value="Tetratricopeptide repeat domain"/>
    <property type="match status" value="2"/>
</dbReference>
<feature type="domain" description="OmpR/PhoB-type" evidence="5">
    <location>
        <begin position="10"/>
        <end position="109"/>
    </location>
</feature>
<dbReference type="SMART" id="SM00862">
    <property type="entry name" value="Trans_reg_C"/>
    <property type="match status" value="1"/>
</dbReference>
<feature type="region of interest" description="Disordered" evidence="4">
    <location>
        <begin position="267"/>
        <end position="398"/>
    </location>
</feature>
<organism evidence="6 7">
    <name type="scientific">Nocardia cyriacigeorgica</name>
    <dbReference type="NCBI Taxonomy" id="135487"/>
    <lineage>
        <taxon>Bacteria</taxon>
        <taxon>Bacillati</taxon>
        <taxon>Actinomycetota</taxon>
        <taxon>Actinomycetes</taxon>
        <taxon>Mycobacteriales</taxon>
        <taxon>Nocardiaceae</taxon>
        <taxon>Nocardia</taxon>
    </lineage>
</organism>
<dbReference type="Proteomes" id="UP000308349">
    <property type="component" value="Unassembled WGS sequence"/>
</dbReference>
<feature type="compositionally biased region" description="Basic and acidic residues" evidence="4">
    <location>
        <begin position="311"/>
        <end position="332"/>
    </location>
</feature>
<dbReference type="EMBL" id="VBUU01000004">
    <property type="protein sequence ID" value="TLG14913.1"/>
    <property type="molecule type" value="Genomic_DNA"/>
</dbReference>
<dbReference type="InterPro" id="IPR036388">
    <property type="entry name" value="WH-like_DNA-bd_sf"/>
</dbReference>
<keyword evidence="2 3" id="KW-0238">DNA-binding</keyword>
<dbReference type="SUPFAM" id="SSF46894">
    <property type="entry name" value="C-terminal effector domain of the bipartite response regulators"/>
    <property type="match status" value="1"/>
</dbReference>
<dbReference type="RefSeq" id="WP_138455514.1">
    <property type="nucleotide sequence ID" value="NZ_VBUU01000004.1"/>
</dbReference>
<dbReference type="Gene3D" id="1.10.10.10">
    <property type="entry name" value="Winged helix-like DNA-binding domain superfamily/Winged helix DNA-binding domain"/>
    <property type="match status" value="1"/>
</dbReference>
<evidence type="ECO:0000313" key="7">
    <source>
        <dbReference type="Proteomes" id="UP000308349"/>
    </source>
</evidence>
<dbReference type="PANTHER" id="PTHR47691">
    <property type="entry name" value="REGULATOR-RELATED"/>
    <property type="match status" value="1"/>
</dbReference>
<dbReference type="PROSITE" id="PS51755">
    <property type="entry name" value="OMPR_PHOB"/>
    <property type="match status" value="1"/>
</dbReference>
<comment type="caution">
    <text evidence="6">The sequence shown here is derived from an EMBL/GenBank/DDBJ whole genome shotgun (WGS) entry which is preliminary data.</text>
</comment>
<dbReference type="SUPFAM" id="SSF52540">
    <property type="entry name" value="P-loop containing nucleoside triphosphate hydrolases"/>
    <property type="match status" value="1"/>
</dbReference>
<evidence type="ECO:0000256" key="1">
    <source>
        <dbReference type="ARBA" id="ARBA00005820"/>
    </source>
</evidence>
<dbReference type="Pfam" id="PF13401">
    <property type="entry name" value="AAA_22"/>
    <property type="match status" value="1"/>
</dbReference>
<sequence length="1259" mass="134754">MVSELSGPSGRIPVMAPAASVVVGLLGEVALRRDGVLAPVPGVRARMLLAALAVTPGRSRSAQALIDEVWGERPPRAPMNALHTQVSRLRAALPEGAVEVGPAGYRLRLTAEQVDLTAVSVLLEQARAEHDYARCLDMVAQARALWRGEPGADLTPGPLADELAVAAADAWAALNGLELTAREGIGDLDGAIALARDAVRADPLSEPAARTLMRLLATAGHTNEALDVFATIRAALADHLGTDPGPALAELNTAILRGDFPSATTASDATVAGQAGMRQTDPHDQPSEPLLEPQGGDRHNGDAPTEFGSPRVEEIPADSRSRNGSEPPHERGPGPSAAIPATDSPTRDRARQSWLSTGPAGGPPVTEHPRAAPEGRAPAADRPGSDARGEQAQRPSAIGVRAAPNALLGRADDLIALEGLLGNSRVTTVLGPGGTGKTRVANELGARMARHEPVVLVELASVRADGSVAEARGEVEAAIGAVLGLGDFARDPLLIRTGIKVELRQRLRDALSERPMLLILDNCEHLIDAAAEVVADLVGSCDQLTVLTTSRAPLAITAETVYPLAPLAIDAAGSPATELFVARAKAVRPNARLNPEVVARLCHRLDGLPLAIELAAARVRTMSVEEIDTRLEHRFALLRSGDRSSPERHRTLHAVIAWSWNLLDEPQQIALRRLCRFPAGFTLDAAEFVAGGPEVGDVVAAVEGLVGQSLLTVLEADRPDPDVSLPLRYRMLETVREFGEEQLLASRYCADTATARSEATTTATEPVREVDLVAERMCGWARDFALTAFRRYHEADQVTLALTVAAEMDNLTAVLRLADERRDARTMYTVFPVTAMLWVMRGAHMELIAWVRRMLTMEPPVGHGIEVDLEMLGYVYSGLHLMYMESELRDAATVRTRARRLLRRDGELSELARFYGRFITCPIDGWAVARLLADATRSADRDTALAALIIRANSWENHGQQHGSARDARIAASMITANDVWSGAMINQHLGGLAGQNARYREAVGYYEIAAEQLRRLGAYEESLELRCFLAAALTGCGQSGRARAELERALGLTEAGGSRLTALDDPGVRRNHRLSTVAASLAEIELAEGNRERGLWLFRRALELVGWPGREFVPGPGVMMLCSAMVDAYTVYGHAAEVTAMAGQLAEIAVERLIQFWDVPQIGAVACAVGSHRLAADPDSAVGLELLALAPAAKARQDYPVMALARHRELHRDTVGLDRIDRATAEAAGLRRLIAADRIMTLLKAVAANTTEPGPLAR</sequence>
<dbReference type="SUPFAM" id="SSF48452">
    <property type="entry name" value="TPR-like"/>
    <property type="match status" value="1"/>
</dbReference>
<dbReference type="PRINTS" id="PR00364">
    <property type="entry name" value="DISEASERSIST"/>
</dbReference>
<evidence type="ECO:0000256" key="2">
    <source>
        <dbReference type="ARBA" id="ARBA00023125"/>
    </source>
</evidence>
<dbReference type="InterPro" id="IPR011990">
    <property type="entry name" value="TPR-like_helical_dom_sf"/>
</dbReference>
<dbReference type="AlphaFoldDB" id="A0A5R8PJI7"/>
<dbReference type="SMART" id="SM01043">
    <property type="entry name" value="BTAD"/>
    <property type="match status" value="1"/>
</dbReference>
<evidence type="ECO:0000313" key="6">
    <source>
        <dbReference type="EMBL" id="TLG14913.1"/>
    </source>
</evidence>
<dbReference type="InterPro" id="IPR027417">
    <property type="entry name" value="P-loop_NTPase"/>
</dbReference>
<dbReference type="Pfam" id="PF00486">
    <property type="entry name" value="Trans_reg_C"/>
    <property type="match status" value="1"/>
</dbReference>
<dbReference type="InterPro" id="IPR016032">
    <property type="entry name" value="Sig_transdc_resp-reg_C-effctor"/>
</dbReference>
<evidence type="ECO:0000259" key="5">
    <source>
        <dbReference type="PROSITE" id="PS51755"/>
    </source>
</evidence>
<protein>
    <submittedName>
        <fullName evidence="6">Transcriptional regulator</fullName>
    </submittedName>
</protein>
<dbReference type="GO" id="GO:0006355">
    <property type="term" value="P:regulation of DNA-templated transcription"/>
    <property type="evidence" value="ECO:0007669"/>
    <property type="project" value="InterPro"/>
</dbReference>
<evidence type="ECO:0000256" key="4">
    <source>
        <dbReference type="SAM" id="MobiDB-lite"/>
    </source>
</evidence>
<dbReference type="InterPro" id="IPR005158">
    <property type="entry name" value="BTAD"/>
</dbReference>
<dbReference type="SMART" id="SM00382">
    <property type="entry name" value="AAA"/>
    <property type="match status" value="1"/>
</dbReference>
<dbReference type="PANTHER" id="PTHR47691:SF3">
    <property type="entry name" value="HTH-TYPE TRANSCRIPTIONAL REGULATOR RV0890C-RELATED"/>
    <property type="match status" value="1"/>
</dbReference>
<name>A0A5R8PJI7_9NOCA</name>
<evidence type="ECO:0000256" key="3">
    <source>
        <dbReference type="PROSITE-ProRule" id="PRU01091"/>
    </source>
</evidence>
<dbReference type="OrthoDB" id="9812579at2"/>
<dbReference type="InterPro" id="IPR049945">
    <property type="entry name" value="AAA_22"/>
</dbReference>
<gene>
    <name evidence="6" type="ORF">FEK35_07135</name>
</gene>
<dbReference type="Pfam" id="PF03704">
    <property type="entry name" value="BTAD"/>
    <property type="match status" value="1"/>
</dbReference>
<dbReference type="GO" id="GO:0016887">
    <property type="term" value="F:ATP hydrolysis activity"/>
    <property type="evidence" value="ECO:0007669"/>
    <property type="project" value="InterPro"/>
</dbReference>
<reference evidence="6 7" key="1">
    <citation type="submission" date="2019-05" db="EMBL/GenBank/DDBJ databases">
        <title>Genomes sequences of two Nocardia cyriacigeorgica environmental isolates, type strains Nocardia asteroides ATCC 19247 and Nocardia cyriacigeorgica DSM 44484.</title>
        <authorList>
            <person name="Vautrin F."/>
            <person name="Bergeron E."/>
            <person name="Dubost A."/>
            <person name="Abrouk D."/>
            <person name="Rodriguez Nava V."/>
            <person name="Pujic P."/>
        </authorList>
    </citation>
    <scope>NUCLEOTIDE SEQUENCE [LARGE SCALE GENOMIC DNA]</scope>
    <source>
        <strain evidence="6 7">EML 1456</strain>
    </source>
</reference>